<accession>A0A6B2JHW7</accession>
<dbReference type="EMBL" id="JAAGJP010000006">
    <property type="protein sequence ID" value="NDS67807.1"/>
    <property type="molecule type" value="Genomic_DNA"/>
</dbReference>
<comment type="caution">
    <text evidence="1">The sequence shown here is derived from an EMBL/GenBank/DDBJ whole genome shotgun (WGS) entry which is preliminary data.</text>
</comment>
<dbReference type="AlphaFoldDB" id="A0A6B2JHW7"/>
<reference evidence="1" key="1">
    <citation type="submission" date="2019-08" db="EMBL/GenBank/DDBJ databases">
        <authorList>
            <person name="Busch A."/>
        </authorList>
    </citation>
    <scope>NUCLEOTIDE SEQUENCE</scope>
    <source>
        <strain evidence="1">15T0085</strain>
    </source>
</reference>
<gene>
    <name evidence="1" type="ORF">FWI86_01440</name>
</gene>
<protein>
    <submittedName>
        <fullName evidence="1">Uncharacterized protein</fullName>
    </submittedName>
</protein>
<evidence type="ECO:0000313" key="1">
    <source>
        <dbReference type="EMBL" id="NDS67807.1"/>
    </source>
</evidence>
<name>A0A6B2JHW7_FRATU</name>
<reference evidence="1" key="2">
    <citation type="submission" date="2020-02" db="EMBL/GenBank/DDBJ databases">
        <title>Using affinity propagation clustering for identifying bacterial clades and subclades with whole-genome sequences of Francisella tularensis.</title>
        <authorList>
            <person name="Homeier-Bachmann T."/>
            <person name="Abdel-Glil M.Y."/>
            <person name="Hackbart A."/>
            <person name="Hotzel H."/>
            <person name="Tomaso H."/>
        </authorList>
    </citation>
    <scope>NUCLEOTIDE SEQUENCE</scope>
    <source>
        <strain evidence="1">15T0085</strain>
    </source>
</reference>
<organism evidence="1">
    <name type="scientific">Francisella tularensis subsp. holarctica</name>
    <dbReference type="NCBI Taxonomy" id="119857"/>
    <lineage>
        <taxon>Bacteria</taxon>
        <taxon>Pseudomonadati</taxon>
        <taxon>Pseudomonadota</taxon>
        <taxon>Gammaproteobacteria</taxon>
        <taxon>Thiotrichales</taxon>
        <taxon>Francisellaceae</taxon>
        <taxon>Francisella</taxon>
    </lineage>
</organism>
<proteinExistence type="predicted"/>
<sequence length="62" mass="7243">MQTVITNNYDIRNSRYYIFFHISDNDIYHFMLGGGVIVIAYIMQKAKEILDKSNLKPDGMLI</sequence>
<dbReference type="RefSeq" id="WP_011648668.1">
    <property type="nucleotide sequence ID" value="NZ_AP023459.1"/>
</dbReference>